<evidence type="ECO:0000313" key="4">
    <source>
        <dbReference type="Proteomes" id="UP001362999"/>
    </source>
</evidence>
<feature type="region of interest" description="Disordered" evidence="1">
    <location>
        <begin position="339"/>
        <end position="414"/>
    </location>
</feature>
<feature type="region of interest" description="Disordered" evidence="1">
    <location>
        <begin position="535"/>
        <end position="555"/>
    </location>
</feature>
<dbReference type="GO" id="GO:0046983">
    <property type="term" value="F:protein dimerization activity"/>
    <property type="evidence" value="ECO:0007669"/>
    <property type="project" value="InterPro"/>
</dbReference>
<feature type="region of interest" description="Disordered" evidence="1">
    <location>
        <begin position="1"/>
        <end position="44"/>
    </location>
</feature>
<dbReference type="InterPro" id="IPR036638">
    <property type="entry name" value="HLH_DNA-bd_sf"/>
</dbReference>
<feature type="compositionally biased region" description="Basic and acidic residues" evidence="1">
    <location>
        <begin position="380"/>
        <end position="391"/>
    </location>
</feature>
<dbReference type="EMBL" id="JAWWNJ010000010">
    <property type="protein sequence ID" value="KAK7046782.1"/>
    <property type="molecule type" value="Genomic_DNA"/>
</dbReference>
<dbReference type="SUPFAM" id="SSF47459">
    <property type="entry name" value="HLH, helix-loop-helix DNA-binding domain"/>
    <property type="match status" value="1"/>
</dbReference>
<feature type="region of interest" description="Disordered" evidence="1">
    <location>
        <begin position="96"/>
        <end position="138"/>
    </location>
</feature>
<protein>
    <submittedName>
        <fullName evidence="3">BHLH domain-containing protein</fullName>
    </submittedName>
</protein>
<evidence type="ECO:0000259" key="2">
    <source>
        <dbReference type="PROSITE" id="PS50888"/>
    </source>
</evidence>
<dbReference type="Gene3D" id="4.10.280.10">
    <property type="entry name" value="Helix-loop-helix DNA-binding domain"/>
    <property type="match status" value="1"/>
</dbReference>
<feature type="region of interest" description="Disordered" evidence="1">
    <location>
        <begin position="756"/>
        <end position="780"/>
    </location>
</feature>
<dbReference type="Pfam" id="PF00010">
    <property type="entry name" value="HLH"/>
    <property type="match status" value="1"/>
</dbReference>
<feature type="region of interest" description="Disordered" evidence="1">
    <location>
        <begin position="453"/>
        <end position="472"/>
    </location>
</feature>
<feature type="domain" description="BHLH" evidence="2">
    <location>
        <begin position="215"/>
        <end position="300"/>
    </location>
</feature>
<reference evidence="3 4" key="1">
    <citation type="journal article" date="2024" name="J Genomics">
        <title>Draft genome sequencing and assembly of Favolaschia claudopus CIRM-BRFM 2984 isolated from oak limbs.</title>
        <authorList>
            <person name="Navarro D."/>
            <person name="Drula E."/>
            <person name="Chaduli D."/>
            <person name="Cazenave R."/>
            <person name="Ahrendt S."/>
            <person name="Wang J."/>
            <person name="Lipzen A."/>
            <person name="Daum C."/>
            <person name="Barry K."/>
            <person name="Grigoriev I.V."/>
            <person name="Favel A."/>
            <person name="Rosso M.N."/>
            <person name="Martin F."/>
        </authorList>
    </citation>
    <scope>NUCLEOTIDE SEQUENCE [LARGE SCALE GENOMIC DNA]</scope>
    <source>
        <strain evidence="3 4">CIRM-BRFM 2984</strain>
    </source>
</reference>
<dbReference type="PROSITE" id="PS50888">
    <property type="entry name" value="BHLH"/>
    <property type="match status" value="1"/>
</dbReference>
<feature type="compositionally biased region" description="Acidic residues" evidence="1">
    <location>
        <begin position="356"/>
        <end position="370"/>
    </location>
</feature>
<feature type="compositionally biased region" description="Pro residues" evidence="1">
    <location>
        <begin position="182"/>
        <end position="216"/>
    </location>
</feature>
<feature type="compositionally biased region" description="Low complexity" evidence="1">
    <location>
        <begin position="172"/>
        <end position="181"/>
    </location>
</feature>
<dbReference type="SMART" id="SM00353">
    <property type="entry name" value="HLH"/>
    <property type="match status" value="1"/>
</dbReference>
<dbReference type="PANTHER" id="PTHR47336:SF2">
    <property type="entry name" value="TRANSCRIPTION FACTOR HMS1-RELATED"/>
    <property type="match status" value="1"/>
</dbReference>
<dbReference type="PANTHER" id="PTHR47336">
    <property type="entry name" value="TRANSCRIPTION FACTOR HMS1-RELATED"/>
    <property type="match status" value="1"/>
</dbReference>
<feature type="region of interest" description="Disordered" evidence="1">
    <location>
        <begin position="161"/>
        <end position="225"/>
    </location>
</feature>
<dbReference type="Proteomes" id="UP001362999">
    <property type="component" value="Unassembled WGS sequence"/>
</dbReference>
<gene>
    <name evidence="3" type="ORF">R3P38DRAFT_3176050</name>
</gene>
<organism evidence="3 4">
    <name type="scientific">Favolaschia claudopus</name>
    <dbReference type="NCBI Taxonomy" id="2862362"/>
    <lineage>
        <taxon>Eukaryota</taxon>
        <taxon>Fungi</taxon>
        <taxon>Dikarya</taxon>
        <taxon>Basidiomycota</taxon>
        <taxon>Agaricomycotina</taxon>
        <taxon>Agaricomycetes</taxon>
        <taxon>Agaricomycetidae</taxon>
        <taxon>Agaricales</taxon>
        <taxon>Marasmiineae</taxon>
        <taxon>Mycenaceae</taxon>
        <taxon>Favolaschia</taxon>
    </lineage>
</organism>
<evidence type="ECO:0000313" key="3">
    <source>
        <dbReference type="EMBL" id="KAK7046782.1"/>
    </source>
</evidence>
<dbReference type="InterPro" id="IPR052099">
    <property type="entry name" value="Regulatory_TF_Diverse"/>
</dbReference>
<comment type="caution">
    <text evidence="3">The sequence shown here is derived from an EMBL/GenBank/DDBJ whole genome shotgun (WGS) entry which is preliminary data.</text>
</comment>
<proteinExistence type="predicted"/>
<name>A0AAW0D6X4_9AGAR</name>
<dbReference type="InterPro" id="IPR011598">
    <property type="entry name" value="bHLH_dom"/>
</dbReference>
<dbReference type="AlphaFoldDB" id="A0AAW0D6X4"/>
<evidence type="ECO:0000256" key="1">
    <source>
        <dbReference type="SAM" id="MobiDB-lite"/>
    </source>
</evidence>
<keyword evidence="4" id="KW-1185">Reference proteome</keyword>
<sequence length="856" mass="91248">MSSDLGLDPSDPLNLLLHNRSQHDTTQDTDTDSPSTPPDWNSLSSMWSAVEDHKMDFNMDFGGLIDMSFDPAVPVAVEPTALNYNYAVDPFQFTFESPPHSSSRSSDSGSTSGSFSPRAAYSPAASYSPPASEFGDDPATELANRVRKAAGLVLAVPINVDQRQPNEPPPQQQQIFQIQPDQQPPPPQHAPPPFTTAPVPPPPPASTAPAPPPPRPKTSHTTIERRYRTNLNARIQSLRAAVPALRVVDRAAALKAGSPPLDNETEDIVDARGFVDGVKVARKCSKANVLGKAVEYIRVLKNRELRLTRELAGLKTLLSGLVGGRELLAEWEREWAVRFGGPETDEITSENGGGAAEEDGDEDEDDSDDEGSARKRKRAKLDPKPKVERKPPAPVVEGEKKKRGRPRKVVNLPPTAAAPALSTSVPMQPQQPQQHQYLLGAFALFSFFANTPSSPSPSSTPHAHQGHVLTKHLPGGEGGMGLSVLQIFHLFVSVAVLASVLFPLAQSLYARYAYKGRGSPATVSVGAENVKAKLQQEVAEPSSPTSASEYSCDDTDTDLSLSTASLLSDGDGDEAATVCAPSPHLAAAEACILDDSTPLTTRLRTAFHLYTALPSSSSPSSATTTSSFSTTASENADRRLLALLVRPLPLLGHRIAHNLWGDGMGLGIDEAAGRVSLSSTKKTKTSILRALEETLAVERLRGVAAAAFAREVLGEASSSSSSSEEQQHSLADARKLGGPISVLAARVGRVLAGGNDDLLYSPSDDTESESDTEDEDNGEGDVEKLLRAIVLYRRVFNVSASSSPSVVNGNSSSVNGKDAYAQALRRTLGSSDVFEEASVEEARDRIVDLLTGEKCQ</sequence>
<feature type="compositionally biased region" description="Acidic residues" evidence="1">
    <location>
        <begin position="764"/>
        <end position="780"/>
    </location>
</feature>
<accession>A0AAW0D6X4</accession>
<feature type="compositionally biased region" description="Low complexity" evidence="1">
    <location>
        <begin position="97"/>
        <end position="132"/>
    </location>
</feature>